<dbReference type="GO" id="GO:0005783">
    <property type="term" value="C:endoplasmic reticulum"/>
    <property type="evidence" value="ECO:0007669"/>
    <property type="project" value="TreeGrafter"/>
</dbReference>
<dbReference type="InterPro" id="IPR020904">
    <property type="entry name" value="Sc_DH/Rdtase_CS"/>
</dbReference>
<dbReference type="Gene3D" id="3.40.50.720">
    <property type="entry name" value="NAD(P)-binding Rossmann-like Domain"/>
    <property type="match status" value="1"/>
</dbReference>
<dbReference type="GO" id="GO:0006654">
    <property type="term" value="P:phosphatidic acid biosynthetic process"/>
    <property type="evidence" value="ECO:0007669"/>
    <property type="project" value="TreeGrafter"/>
</dbReference>
<dbReference type="InterPro" id="IPR036291">
    <property type="entry name" value="NAD(P)-bd_dom_sf"/>
</dbReference>
<dbReference type="HOGENOM" id="CLU_010194_2_9_1"/>
<dbReference type="PANTHER" id="PTHR44169:SF6">
    <property type="entry name" value="NADPH-DEPENDENT 1-ACYLDIHYDROXYACETONE PHOSPHATE REDUCTASE"/>
    <property type="match status" value="1"/>
</dbReference>
<dbReference type="PROSITE" id="PS00061">
    <property type="entry name" value="ADH_SHORT"/>
    <property type="match status" value="1"/>
</dbReference>
<dbReference type="InParanoid" id="A5DIM4"/>
<dbReference type="InterPro" id="IPR002347">
    <property type="entry name" value="SDR_fam"/>
</dbReference>
<dbReference type="Pfam" id="PF00106">
    <property type="entry name" value="adh_short"/>
    <property type="match status" value="1"/>
</dbReference>
<evidence type="ECO:0000256" key="4">
    <source>
        <dbReference type="RuleBase" id="RU000363"/>
    </source>
</evidence>
<evidence type="ECO:0000313" key="5">
    <source>
        <dbReference type="EMBL" id="EDK39027.2"/>
    </source>
</evidence>
<name>A5DIM4_PICGU</name>
<reference evidence="5 6" key="1">
    <citation type="journal article" date="2009" name="Nature">
        <title>Evolution of pathogenicity and sexual reproduction in eight Candida genomes.</title>
        <authorList>
            <person name="Butler G."/>
            <person name="Rasmussen M.D."/>
            <person name="Lin M.F."/>
            <person name="Santos M.A."/>
            <person name="Sakthikumar S."/>
            <person name="Munro C.A."/>
            <person name="Rheinbay E."/>
            <person name="Grabherr M."/>
            <person name="Forche A."/>
            <person name="Reedy J.L."/>
            <person name="Agrafioti I."/>
            <person name="Arnaud M.B."/>
            <person name="Bates S."/>
            <person name="Brown A.J."/>
            <person name="Brunke S."/>
            <person name="Costanzo M.C."/>
            <person name="Fitzpatrick D.A."/>
            <person name="de Groot P.W."/>
            <person name="Harris D."/>
            <person name="Hoyer L.L."/>
            <person name="Hube B."/>
            <person name="Klis F.M."/>
            <person name="Kodira C."/>
            <person name="Lennard N."/>
            <person name="Logue M.E."/>
            <person name="Martin R."/>
            <person name="Neiman A.M."/>
            <person name="Nikolaou E."/>
            <person name="Quail M.A."/>
            <person name="Quinn J."/>
            <person name="Santos M.C."/>
            <person name="Schmitzberger F.F."/>
            <person name="Sherlock G."/>
            <person name="Shah P."/>
            <person name="Silverstein K.A."/>
            <person name="Skrzypek M.S."/>
            <person name="Soll D."/>
            <person name="Staggs R."/>
            <person name="Stansfield I."/>
            <person name="Stumpf M.P."/>
            <person name="Sudbery P.E."/>
            <person name="Srikantha T."/>
            <person name="Zeng Q."/>
            <person name="Berman J."/>
            <person name="Berriman M."/>
            <person name="Heitman J."/>
            <person name="Gow N.A."/>
            <person name="Lorenz M.C."/>
            <person name="Birren B.W."/>
            <person name="Kellis M."/>
            <person name="Cuomo C.A."/>
        </authorList>
    </citation>
    <scope>NUCLEOTIDE SEQUENCE [LARGE SCALE GENOMIC DNA]</scope>
    <source>
        <strain evidence="6">ATCC 6260 / CBS 566 / DSM 6381 / JCM 1539 / NBRC 10279 / NRRL Y-324</strain>
    </source>
</reference>
<sequence>MATKSALVTGASSGIGYALAIELAERGYRVFAGARRLSRMKPLEDLGITTFELDVGSLESIERAVEFISENTGGKLDLLFNNAGIQCFSPAVEVDDEKFQKCFQINVYGPIRLIRELAPLVIKSRGVIAFTGSTAGLNPFPFSSIYAATKGAIHSYASTLAMEMIPFGVRVLNVITGGVATEIGDDKTLASNSWYRIEDEDILATRPTGQGVRLSAPKYASRTCDDIEKAFKQTSPNYIVSYRGSESSWHSFLASYTPRWIIERKILKDFFLKSPYKRLQKYYQEDVTS</sequence>
<dbReference type="PANTHER" id="PTHR44169">
    <property type="entry name" value="NADPH-DEPENDENT 1-ACYLDIHYDROXYACETONE PHOSPHATE REDUCTASE"/>
    <property type="match status" value="1"/>
</dbReference>
<dbReference type="AlphaFoldDB" id="A5DIM4"/>
<dbReference type="GO" id="GO:0005811">
    <property type="term" value="C:lipid droplet"/>
    <property type="evidence" value="ECO:0007669"/>
    <property type="project" value="TreeGrafter"/>
</dbReference>
<gene>
    <name evidence="5" type="ORF">PGUG_03125</name>
</gene>
<dbReference type="KEGG" id="pgu:PGUG_03125"/>
<dbReference type="SUPFAM" id="SSF51735">
    <property type="entry name" value="NAD(P)-binding Rossmann-fold domains"/>
    <property type="match status" value="1"/>
</dbReference>
<dbReference type="STRING" id="294746.A5DIM4"/>
<dbReference type="EMBL" id="CH408157">
    <property type="protein sequence ID" value="EDK39027.2"/>
    <property type="molecule type" value="Genomic_DNA"/>
</dbReference>
<evidence type="ECO:0000256" key="1">
    <source>
        <dbReference type="ARBA" id="ARBA00006484"/>
    </source>
</evidence>
<dbReference type="RefSeq" id="XP_001485396.2">
    <property type="nucleotide sequence ID" value="XM_001485346.1"/>
</dbReference>
<proteinExistence type="inferred from homology"/>
<evidence type="ECO:0008006" key="7">
    <source>
        <dbReference type="Google" id="ProtNLM"/>
    </source>
</evidence>
<dbReference type="OMA" id="CRVFASD"/>
<protein>
    <recommendedName>
        <fullName evidence="7">NADPH-dependent 1-acyldihydroxyacetone phosphate reductase</fullName>
    </recommendedName>
</protein>
<evidence type="ECO:0000256" key="3">
    <source>
        <dbReference type="ARBA" id="ARBA00023002"/>
    </source>
</evidence>
<keyword evidence="6" id="KW-1185">Reference proteome</keyword>
<dbReference type="GO" id="GO:0004806">
    <property type="term" value="F:triacylglycerol lipase activity"/>
    <property type="evidence" value="ECO:0007669"/>
    <property type="project" value="TreeGrafter"/>
</dbReference>
<dbReference type="CDD" id="cd05374">
    <property type="entry name" value="17beta-HSD-like_SDR_c"/>
    <property type="match status" value="1"/>
</dbReference>
<dbReference type="eggNOG" id="KOG1209">
    <property type="taxonomic scope" value="Eukaryota"/>
</dbReference>
<accession>A5DIM4</accession>
<keyword evidence="2" id="KW-0521">NADP</keyword>
<comment type="similarity">
    <text evidence="1 4">Belongs to the short-chain dehydrogenases/reductases (SDR) family.</text>
</comment>
<dbReference type="PRINTS" id="PR00080">
    <property type="entry name" value="SDRFAMILY"/>
</dbReference>
<dbReference type="PRINTS" id="PR00081">
    <property type="entry name" value="GDHRDH"/>
</dbReference>
<keyword evidence="3" id="KW-0560">Oxidoreductase</keyword>
<dbReference type="GeneID" id="5126624"/>
<dbReference type="GO" id="GO:0000140">
    <property type="term" value="F:acylglycerone-phosphate reductase (NADP+) activity"/>
    <property type="evidence" value="ECO:0007669"/>
    <property type="project" value="TreeGrafter"/>
</dbReference>
<dbReference type="OrthoDB" id="2102561at2759"/>
<dbReference type="Proteomes" id="UP000001997">
    <property type="component" value="Unassembled WGS sequence"/>
</dbReference>
<dbReference type="GO" id="GO:0019433">
    <property type="term" value="P:triglyceride catabolic process"/>
    <property type="evidence" value="ECO:0007669"/>
    <property type="project" value="TreeGrafter"/>
</dbReference>
<evidence type="ECO:0000313" key="6">
    <source>
        <dbReference type="Proteomes" id="UP000001997"/>
    </source>
</evidence>
<evidence type="ECO:0000256" key="2">
    <source>
        <dbReference type="ARBA" id="ARBA00022857"/>
    </source>
</evidence>
<organism evidence="5 6">
    <name type="scientific">Meyerozyma guilliermondii (strain ATCC 6260 / CBS 566 / DSM 6381 / JCM 1539 / NBRC 10279 / NRRL Y-324)</name>
    <name type="common">Yeast</name>
    <name type="synonym">Candida guilliermondii</name>
    <dbReference type="NCBI Taxonomy" id="294746"/>
    <lineage>
        <taxon>Eukaryota</taxon>
        <taxon>Fungi</taxon>
        <taxon>Dikarya</taxon>
        <taxon>Ascomycota</taxon>
        <taxon>Saccharomycotina</taxon>
        <taxon>Pichiomycetes</taxon>
        <taxon>Debaryomycetaceae</taxon>
        <taxon>Meyerozyma</taxon>
    </lineage>
</organism>